<protein>
    <submittedName>
        <fullName evidence="2">Uncharacterized protein</fullName>
    </submittedName>
</protein>
<dbReference type="Proteomes" id="UP000054567">
    <property type="component" value="Unassembled WGS sequence"/>
</dbReference>
<feature type="compositionally biased region" description="Basic and acidic residues" evidence="1">
    <location>
        <begin position="91"/>
        <end position="102"/>
    </location>
</feature>
<evidence type="ECO:0000313" key="3">
    <source>
        <dbReference type="Proteomes" id="UP000054567"/>
    </source>
</evidence>
<evidence type="ECO:0000313" key="2">
    <source>
        <dbReference type="EMBL" id="KMM66348.1"/>
    </source>
</evidence>
<evidence type="ECO:0000256" key="1">
    <source>
        <dbReference type="SAM" id="MobiDB-lite"/>
    </source>
</evidence>
<feature type="region of interest" description="Disordered" evidence="1">
    <location>
        <begin position="89"/>
        <end position="108"/>
    </location>
</feature>
<reference evidence="3" key="3">
    <citation type="journal article" date="2010" name="Genome Res.">
        <title>Population genomic sequencing of Coccidioides fungi reveals recent hybridization and transposon control.</title>
        <authorList>
            <person name="Neafsey D.E."/>
            <person name="Barker B.M."/>
            <person name="Sharpton T.J."/>
            <person name="Stajich J.E."/>
            <person name="Park D.J."/>
            <person name="Whiston E."/>
            <person name="Hung C.-Y."/>
            <person name="McMahan C."/>
            <person name="White J."/>
            <person name="Sykes S."/>
            <person name="Heiman D."/>
            <person name="Young S."/>
            <person name="Zeng Q."/>
            <person name="Abouelleil A."/>
            <person name="Aftuck L."/>
            <person name="Bessette D."/>
            <person name="Brown A."/>
            <person name="FitzGerald M."/>
            <person name="Lui A."/>
            <person name="Macdonald J.P."/>
            <person name="Priest M."/>
            <person name="Orbach M.J."/>
            <person name="Galgiani J.N."/>
            <person name="Kirkland T.N."/>
            <person name="Cole G.T."/>
            <person name="Birren B.W."/>
            <person name="Henn M.R."/>
            <person name="Taylor J.W."/>
            <person name="Rounsley S.D."/>
        </authorList>
    </citation>
    <scope>NUCLEOTIDE SEQUENCE [LARGE SCALE GENOMIC DNA]</scope>
    <source>
        <strain evidence="3">RMSCC 3488</strain>
    </source>
</reference>
<reference evidence="3" key="2">
    <citation type="journal article" date="2009" name="Genome Res.">
        <title>Comparative genomic analyses of the human fungal pathogens Coccidioides and their relatives.</title>
        <authorList>
            <person name="Sharpton T.J."/>
            <person name="Stajich J.E."/>
            <person name="Rounsley S.D."/>
            <person name="Gardner M.J."/>
            <person name="Wortman J.R."/>
            <person name="Jordar V.S."/>
            <person name="Maiti R."/>
            <person name="Kodira C.D."/>
            <person name="Neafsey D.E."/>
            <person name="Zeng Q."/>
            <person name="Hung C.-Y."/>
            <person name="McMahan C."/>
            <person name="Muszewska A."/>
            <person name="Grynberg M."/>
            <person name="Mandel M.A."/>
            <person name="Kellner E.M."/>
            <person name="Barker B.M."/>
            <person name="Galgiani J.N."/>
            <person name="Orbach M.J."/>
            <person name="Kirkland T.N."/>
            <person name="Cole G.T."/>
            <person name="Henn M.R."/>
            <person name="Birren B.W."/>
            <person name="Taylor J.W."/>
        </authorList>
    </citation>
    <scope>NUCLEOTIDE SEQUENCE [LARGE SCALE GENOMIC DNA]</scope>
    <source>
        <strain evidence="3">RMSCC 3488</strain>
    </source>
</reference>
<reference evidence="2 3" key="1">
    <citation type="submission" date="2007-06" db="EMBL/GenBank/DDBJ databases">
        <title>The Genome Sequence of Coccidioides posadasii RMSCC_3488.</title>
        <authorList>
            <consortium name="Coccidioides Genome Resources Consortium"/>
            <consortium name="The Broad Institute Genome Sequencing Platform"/>
            <person name="Henn M.R."/>
            <person name="Sykes S."/>
            <person name="Young S."/>
            <person name="Jaffe D."/>
            <person name="Berlin A."/>
            <person name="Alvarez P."/>
            <person name="Butler J."/>
            <person name="Gnerre S."/>
            <person name="Grabherr M."/>
            <person name="Mauceli E."/>
            <person name="Brockman W."/>
            <person name="Kodira C."/>
            <person name="Alvarado L."/>
            <person name="Zeng Q."/>
            <person name="Crawford M."/>
            <person name="Antoine C."/>
            <person name="Devon K."/>
            <person name="Galgiani J."/>
            <person name="Orsborn K."/>
            <person name="Lewis M.L."/>
            <person name="Nusbaum C."/>
            <person name="Galagan J."/>
            <person name="Birren B."/>
        </authorList>
    </citation>
    <scope>NUCLEOTIDE SEQUENCE [LARGE SCALE GENOMIC DNA]</scope>
    <source>
        <strain evidence="2 3">RMSCC 3488</strain>
    </source>
</reference>
<name>A0A0J6F842_COCPO</name>
<dbReference type="VEuPathDB" id="FungiDB:CPAG_02687"/>
<proteinExistence type="predicted"/>
<organism evidence="2 3">
    <name type="scientific">Coccidioides posadasii RMSCC 3488</name>
    <dbReference type="NCBI Taxonomy" id="454284"/>
    <lineage>
        <taxon>Eukaryota</taxon>
        <taxon>Fungi</taxon>
        <taxon>Dikarya</taxon>
        <taxon>Ascomycota</taxon>
        <taxon>Pezizomycotina</taxon>
        <taxon>Eurotiomycetes</taxon>
        <taxon>Eurotiomycetidae</taxon>
        <taxon>Onygenales</taxon>
        <taxon>Onygenaceae</taxon>
        <taxon>Coccidioides</taxon>
    </lineage>
</organism>
<sequence length="132" mass="13984">MNPLPLDTFGWRSAGASGKGKKWPMCLCQRVPLEASRSRLAGATGTSHGLSRSGKAAMVQAQGGGTHAVCLAVKQQLCEMPPAGFAQAVARGKERESERESPPADSLAAINSRSAKRYQVKFGSVLGWCRAR</sequence>
<dbReference type="EMBL" id="DS268109">
    <property type="protein sequence ID" value="KMM66348.1"/>
    <property type="molecule type" value="Genomic_DNA"/>
</dbReference>
<accession>A0A0J6F842</accession>
<gene>
    <name evidence="2" type="ORF">CPAG_02687</name>
</gene>
<dbReference type="AlphaFoldDB" id="A0A0J6F842"/>